<dbReference type="Proteomes" id="UP000249377">
    <property type="component" value="Unassembled WGS sequence"/>
</dbReference>
<dbReference type="SUPFAM" id="SSF53850">
    <property type="entry name" value="Periplasmic binding protein-like II"/>
    <property type="match status" value="1"/>
</dbReference>
<gene>
    <name evidence="2" type="ORF">DPQ25_13715</name>
</gene>
<dbReference type="Gene3D" id="3.40.190.10">
    <property type="entry name" value="Periplasmic binding protein-like II"/>
    <property type="match status" value="1"/>
</dbReference>
<dbReference type="InterPro" id="IPR000914">
    <property type="entry name" value="SBP_5_dom"/>
</dbReference>
<evidence type="ECO:0000259" key="1">
    <source>
        <dbReference type="Pfam" id="PF00496"/>
    </source>
</evidence>
<dbReference type="EMBL" id="QLYR01000017">
    <property type="protein sequence ID" value="RAQ22005.1"/>
    <property type="molecule type" value="Genomic_DNA"/>
</dbReference>
<dbReference type="GO" id="GO:1904680">
    <property type="term" value="F:peptide transmembrane transporter activity"/>
    <property type="evidence" value="ECO:0007669"/>
    <property type="project" value="TreeGrafter"/>
</dbReference>
<sequence>MKKIIKRKRVIWFCFGGILLAAAICLAVFLSPSRQQEYLVFQGNEELIQKTEEQKNEFIIGCSEIPQNSFVCGEAGKTAEQISGFIFEPLVSISASKQVEPKLAREVSFAADGKSVEITLQEKFFSDGSNLTAQDVLSSYMGLSTPGSAYPSKTVLQAIEGMREYQEGDASEITGIEITGVNTLRISFTEASVYNLEALCVPVWKKGEDSPYPIGTGPYQLELFQASQQVVLSENQQSSNPYGYHRIQFVNLPLESLKERLQDFSIDAVTVNGTSGYELMKEAGYFDIYHLSAGNYSYLSFSPQADELLRQTACAVFKRDDFIRSVRNGSEPIDGYIGAEGVTAPLKSGDAFWHLASKLETDRLVERLRKERGEEPIKFLCLDQTKARIYYKELSEQFEAYGLKLEGVFVPDVGQAVQSGTEYDMTYYFGMDQTPEEAIKKNLFEKEEYQSFLGEQLASDYRSLYSELEKWAADRLRLLPVDAKDYYLAVSSDCREEMLNQLTGW</sequence>
<dbReference type="Gene3D" id="3.10.105.10">
    <property type="entry name" value="Dipeptide-binding Protein, Domain 3"/>
    <property type="match status" value="1"/>
</dbReference>
<dbReference type="Pfam" id="PF00496">
    <property type="entry name" value="SBP_bac_5"/>
    <property type="match status" value="1"/>
</dbReference>
<accession>A0A328UD22</accession>
<feature type="domain" description="Solute-binding protein family 5" evidence="1">
    <location>
        <begin position="98"/>
        <end position="338"/>
    </location>
</feature>
<dbReference type="Gene3D" id="3.90.76.10">
    <property type="entry name" value="Dipeptide-binding Protein, Domain 1"/>
    <property type="match status" value="1"/>
</dbReference>
<name>A0A328UD22_9FIRM</name>
<dbReference type="AlphaFoldDB" id="A0A328UD22"/>
<proteinExistence type="predicted"/>
<evidence type="ECO:0000313" key="2">
    <source>
        <dbReference type="EMBL" id="RAQ22005.1"/>
    </source>
</evidence>
<dbReference type="PANTHER" id="PTHR30290">
    <property type="entry name" value="PERIPLASMIC BINDING COMPONENT OF ABC TRANSPORTER"/>
    <property type="match status" value="1"/>
</dbReference>
<organism evidence="2 3">
    <name type="scientific">Hydrogeniiclostridium mannosilyticum</name>
    <dbReference type="NCBI Taxonomy" id="2764322"/>
    <lineage>
        <taxon>Bacteria</taxon>
        <taxon>Bacillati</taxon>
        <taxon>Bacillota</taxon>
        <taxon>Clostridia</taxon>
        <taxon>Eubacteriales</taxon>
        <taxon>Acutalibacteraceae</taxon>
        <taxon>Hydrogeniiclostridium</taxon>
    </lineage>
</organism>
<dbReference type="RefSeq" id="WP_112333744.1">
    <property type="nucleotide sequence ID" value="NZ_QLYR01000017.1"/>
</dbReference>
<evidence type="ECO:0000313" key="3">
    <source>
        <dbReference type="Proteomes" id="UP000249377"/>
    </source>
</evidence>
<protein>
    <recommendedName>
        <fullName evidence="1">Solute-binding protein family 5 domain-containing protein</fullName>
    </recommendedName>
</protein>
<dbReference type="GO" id="GO:0015833">
    <property type="term" value="P:peptide transport"/>
    <property type="evidence" value="ECO:0007669"/>
    <property type="project" value="TreeGrafter"/>
</dbReference>
<keyword evidence="3" id="KW-1185">Reference proteome</keyword>
<dbReference type="InterPro" id="IPR039424">
    <property type="entry name" value="SBP_5"/>
</dbReference>
<comment type="caution">
    <text evidence="2">The sequence shown here is derived from an EMBL/GenBank/DDBJ whole genome shotgun (WGS) entry which is preliminary data.</text>
</comment>
<reference evidence="2 3" key="1">
    <citation type="submission" date="2018-06" db="EMBL/GenBank/DDBJ databases">
        <title>Noncontiguous genome sequence of Ruminococcaceae bacterium ASD2818.</title>
        <authorList>
            <person name="Chaplin A.V."/>
            <person name="Sokolova S.R."/>
            <person name="Kochetkova T.O."/>
            <person name="Goltsov A.Y."/>
            <person name="Trofimov D.Y."/>
            <person name="Efimov B.A."/>
        </authorList>
    </citation>
    <scope>NUCLEOTIDE SEQUENCE [LARGE SCALE GENOMIC DNA]</scope>
    <source>
        <strain evidence="2 3">ASD2818</strain>
    </source>
</reference>